<accession>A0A2I0SQ37</accession>
<keyword evidence="3" id="KW-1185">Reference proteome</keyword>
<feature type="transmembrane region" description="Helical" evidence="1">
    <location>
        <begin position="248"/>
        <end position="273"/>
    </location>
</feature>
<reference evidence="2 3" key="1">
    <citation type="submission" date="2017-12" db="EMBL/GenBank/DDBJ databases">
        <title>Streptomyces populusis sp. nov., a novel endophytic actinobacterium isolated from stems of Populus adenopoda Maxim.</title>
        <authorList>
            <person name="Wang Z."/>
        </authorList>
    </citation>
    <scope>NUCLEOTIDE SEQUENCE [LARGE SCALE GENOMIC DNA]</scope>
    <source>
        <strain evidence="2 3">A249</strain>
    </source>
</reference>
<name>A0A2I0SQ37_9ACTN</name>
<dbReference type="RefSeq" id="WP_103550058.1">
    <property type="nucleotide sequence ID" value="NZ_JBHJSK010000003.1"/>
</dbReference>
<dbReference type="AlphaFoldDB" id="A0A2I0SQ37"/>
<protein>
    <recommendedName>
        <fullName evidence="4">DUF1430 domain-containing protein</fullName>
    </recommendedName>
</protein>
<keyword evidence="1" id="KW-0812">Transmembrane</keyword>
<feature type="transmembrane region" description="Helical" evidence="1">
    <location>
        <begin position="294"/>
        <end position="314"/>
    </location>
</feature>
<dbReference type="OrthoDB" id="5125523at2"/>
<feature type="transmembrane region" description="Helical" evidence="1">
    <location>
        <begin position="173"/>
        <end position="196"/>
    </location>
</feature>
<comment type="caution">
    <text evidence="2">The sequence shown here is derived from an EMBL/GenBank/DDBJ whole genome shotgun (WGS) entry which is preliminary data.</text>
</comment>
<dbReference type="EMBL" id="PJOS01000026">
    <property type="protein sequence ID" value="PKT72024.1"/>
    <property type="molecule type" value="Genomic_DNA"/>
</dbReference>
<proteinExistence type="predicted"/>
<evidence type="ECO:0000313" key="2">
    <source>
        <dbReference type="EMBL" id="PKT72024.1"/>
    </source>
</evidence>
<feature type="transmembrane region" description="Helical" evidence="1">
    <location>
        <begin position="7"/>
        <end position="25"/>
    </location>
</feature>
<feature type="transmembrane region" description="Helical" evidence="1">
    <location>
        <begin position="217"/>
        <end position="242"/>
    </location>
</feature>
<sequence length="700" mass="75409">MLHRGIRFVHAAVLAFSAVLSFLFLRGLDESGILGNSALVDVMDSDDSVSDAQVVRKITSFSAEHGVGVAREVADLKNPDGIRHLYLAPGGHRSPTADWLDDGYPAFSRKYETRVHPISELGQRDPRGSYYVFGSAAAADDLKTELDGLGMTVAVTHPLSYTELAARYTDDPLYWAFCTVALAALTMTGASVLLSAKSYGVLRMQGMSFAGILLRDLRQLAVFWLIAAATVTVSALAFLGLYNGLARPVLFASLTAGIAALLTALVLATHAAALALTYKVDVLRALKGELPSRAAAVSVYLVRVPALLLALGIATDVTLASQDVLTRQENRDVYRTVGDAVSLRLNGAYSMHMDQLNDHVGPWLRQADGRGEVIVAGRRDLQVSAPDARLPAGEILIVNDTYLGEQPVLDPAGRRYASEAGSGEAPDSRPVRVIVPDSLSSHTRAITKAASEIIDPDLSRHVPIETLSSRTGQRLFGYNTGRYVYNSAHGAEEDRSLVRDPVVIAVPNGSHFLTDDAYTSFATQTGVVFPDPDDVLNAIRTKNVRNYVNSMSPVGQETALALRSSVTELRLQIFNLAVAVMVLLVAGVGVCLIYSRKNAQSIFVRHIGGWRYIANHRFVLAVEVAIALVFATRVPLQAWQQNRELEKLAAAGAPAPFEPVHISALDLALITGLVVFELGAVLIALAFFHRRIVKEGATES</sequence>
<feature type="transmembrane region" description="Helical" evidence="1">
    <location>
        <begin position="667"/>
        <end position="688"/>
    </location>
</feature>
<feature type="transmembrane region" description="Helical" evidence="1">
    <location>
        <begin position="616"/>
        <end position="636"/>
    </location>
</feature>
<keyword evidence="1" id="KW-1133">Transmembrane helix</keyword>
<evidence type="ECO:0008006" key="4">
    <source>
        <dbReference type="Google" id="ProtNLM"/>
    </source>
</evidence>
<keyword evidence="1" id="KW-0472">Membrane</keyword>
<evidence type="ECO:0000256" key="1">
    <source>
        <dbReference type="SAM" id="Phobius"/>
    </source>
</evidence>
<evidence type="ECO:0000313" key="3">
    <source>
        <dbReference type="Proteomes" id="UP000236178"/>
    </source>
</evidence>
<gene>
    <name evidence="2" type="ORF">CW362_15540</name>
</gene>
<dbReference type="Proteomes" id="UP000236178">
    <property type="component" value="Unassembled WGS sequence"/>
</dbReference>
<feature type="transmembrane region" description="Helical" evidence="1">
    <location>
        <begin position="573"/>
        <end position="595"/>
    </location>
</feature>
<organism evidence="2 3">
    <name type="scientific">Streptomyces populi</name>
    <dbReference type="NCBI Taxonomy" id="2058924"/>
    <lineage>
        <taxon>Bacteria</taxon>
        <taxon>Bacillati</taxon>
        <taxon>Actinomycetota</taxon>
        <taxon>Actinomycetes</taxon>
        <taxon>Kitasatosporales</taxon>
        <taxon>Streptomycetaceae</taxon>
        <taxon>Streptomyces</taxon>
    </lineage>
</organism>